<dbReference type="Proteomes" id="UP001162483">
    <property type="component" value="Unassembled WGS sequence"/>
</dbReference>
<gene>
    <name evidence="1" type="ORF">SPARVUS_LOCUS12334273</name>
</gene>
<feature type="non-terminal residue" evidence="1">
    <location>
        <position position="44"/>
    </location>
</feature>
<comment type="caution">
    <text evidence="1">The sequence shown here is derived from an EMBL/GenBank/DDBJ whole genome shotgun (WGS) entry which is preliminary data.</text>
</comment>
<name>A0ABN9FLY8_9NEOB</name>
<proteinExistence type="predicted"/>
<organism evidence="1 2">
    <name type="scientific">Staurois parvus</name>
    <dbReference type="NCBI Taxonomy" id="386267"/>
    <lineage>
        <taxon>Eukaryota</taxon>
        <taxon>Metazoa</taxon>
        <taxon>Chordata</taxon>
        <taxon>Craniata</taxon>
        <taxon>Vertebrata</taxon>
        <taxon>Euteleostomi</taxon>
        <taxon>Amphibia</taxon>
        <taxon>Batrachia</taxon>
        <taxon>Anura</taxon>
        <taxon>Neobatrachia</taxon>
        <taxon>Ranoidea</taxon>
        <taxon>Ranidae</taxon>
        <taxon>Staurois</taxon>
    </lineage>
</organism>
<protein>
    <submittedName>
        <fullName evidence="1">Uncharacterized protein</fullName>
    </submittedName>
</protein>
<evidence type="ECO:0000313" key="1">
    <source>
        <dbReference type="EMBL" id="CAI9598040.1"/>
    </source>
</evidence>
<dbReference type="EMBL" id="CATNWA010017112">
    <property type="protein sequence ID" value="CAI9598040.1"/>
    <property type="molecule type" value="Genomic_DNA"/>
</dbReference>
<reference evidence="1" key="1">
    <citation type="submission" date="2023-05" db="EMBL/GenBank/DDBJ databases">
        <authorList>
            <person name="Stuckert A."/>
        </authorList>
    </citation>
    <scope>NUCLEOTIDE SEQUENCE</scope>
</reference>
<evidence type="ECO:0000313" key="2">
    <source>
        <dbReference type="Proteomes" id="UP001162483"/>
    </source>
</evidence>
<sequence>MTEWGQHMLKGWAWPLSFSKENSLAYQDILDNFMLLALWVEFGD</sequence>
<accession>A0ABN9FLY8</accession>
<keyword evidence="2" id="KW-1185">Reference proteome</keyword>